<name>A0A810QHF4_9FIRM</name>
<dbReference type="KEGG" id="pfaa:MM59RIKEN_22600"/>
<dbReference type="Proteomes" id="UP000679848">
    <property type="component" value="Chromosome"/>
</dbReference>
<organism evidence="1 2">
    <name type="scientific">Pusillibacter faecalis</name>
    <dbReference type="NCBI Taxonomy" id="2714358"/>
    <lineage>
        <taxon>Bacteria</taxon>
        <taxon>Bacillati</taxon>
        <taxon>Bacillota</taxon>
        <taxon>Clostridia</taxon>
        <taxon>Eubacteriales</taxon>
        <taxon>Oscillospiraceae</taxon>
        <taxon>Pusillibacter</taxon>
    </lineage>
</organism>
<reference evidence="1" key="1">
    <citation type="submission" date="2020-09" db="EMBL/GenBank/DDBJ databases">
        <title>New species isolated from human feces.</title>
        <authorList>
            <person name="Kitahara M."/>
            <person name="Shigeno Y."/>
            <person name="Shime M."/>
            <person name="Matsumoto Y."/>
            <person name="Nakamura S."/>
            <person name="Motooka D."/>
            <person name="Fukuoka S."/>
            <person name="Nishikawa H."/>
            <person name="Benno Y."/>
        </authorList>
    </citation>
    <scope>NUCLEOTIDE SEQUENCE</scope>
    <source>
        <strain evidence="1">MM59</strain>
    </source>
</reference>
<dbReference type="EMBL" id="AP023420">
    <property type="protein sequence ID" value="BCK84941.1"/>
    <property type="molecule type" value="Genomic_DNA"/>
</dbReference>
<dbReference type="RefSeq" id="WP_055179928.1">
    <property type="nucleotide sequence ID" value="NZ_AP023420.1"/>
</dbReference>
<keyword evidence="2" id="KW-1185">Reference proteome</keyword>
<gene>
    <name evidence="1" type="ORF">MM59RIKEN_22600</name>
</gene>
<evidence type="ECO:0000313" key="2">
    <source>
        <dbReference type="Proteomes" id="UP000679848"/>
    </source>
</evidence>
<accession>A0A810QHF4</accession>
<dbReference type="AlphaFoldDB" id="A0A810QHF4"/>
<proteinExistence type="predicted"/>
<protein>
    <submittedName>
        <fullName evidence="1">Uncharacterized protein</fullName>
    </submittedName>
</protein>
<evidence type="ECO:0000313" key="1">
    <source>
        <dbReference type="EMBL" id="BCK84941.1"/>
    </source>
</evidence>
<sequence length="134" mass="14410">MNKQIKEALALEQQAQQFLSALKNEIGAAIEATDPMPGVQISGTHPIYAVVNLSALHRHSLAPNVYIPSAQADAVRSKLAPKQTVQGLLEALEDMTEKQAACFPNNGTVLLNDKTVGALRQYLHSAVEEDAEHG</sequence>